<reference evidence="1" key="1">
    <citation type="journal article" date="2019" name="Science">
        <title>Mutation of a bHLH transcription factor allowed almond domestication.</title>
        <authorList>
            <person name="Sanchez-Perez R."/>
            <person name="Pavan S."/>
            <person name="Mazzeo R."/>
            <person name="Moldovan C."/>
            <person name="Aiese Cigliano R."/>
            <person name="Del Cueto J."/>
            <person name="Ricciardi F."/>
            <person name="Lotti C."/>
            <person name="Ricciardi L."/>
            <person name="Dicenta F."/>
            <person name="Lopez-Marques R.L."/>
            <person name="Lindberg Moller B."/>
        </authorList>
    </citation>
    <scope>NUCLEOTIDE SEQUENCE</scope>
</reference>
<accession>A0A5H2XL75</accession>
<name>A0A5H2XL75_PRUDU</name>
<protein>
    <submittedName>
        <fullName evidence="1">Uncharacterized protein</fullName>
    </submittedName>
</protein>
<evidence type="ECO:0000313" key="3">
    <source>
        <dbReference type="Proteomes" id="UP001054821"/>
    </source>
</evidence>
<evidence type="ECO:0000313" key="2">
    <source>
        <dbReference type="EMBL" id="KAI5326470.1"/>
    </source>
</evidence>
<proteinExistence type="predicted"/>
<reference evidence="2 3" key="2">
    <citation type="journal article" date="2022" name="G3 (Bethesda)">
        <title>Whole-genome sequence and methylome profiling of the almond [Prunus dulcis (Mill.) D.A. Webb] cultivar 'Nonpareil'.</title>
        <authorList>
            <person name="D'Amico-Willman K.M."/>
            <person name="Ouma W.Z."/>
            <person name="Meulia T."/>
            <person name="Sideli G.M."/>
            <person name="Gradziel T.M."/>
            <person name="Fresnedo-Ramirez J."/>
        </authorList>
    </citation>
    <scope>NUCLEOTIDE SEQUENCE [LARGE SCALE GENOMIC DNA]</scope>
    <source>
        <strain evidence="2">Clone GOH B32 T37-40</strain>
    </source>
</reference>
<dbReference type="AlphaFoldDB" id="A0A5H2XL75"/>
<gene>
    <name evidence="2" type="ORF">L3X38_035544</name>
    <name evidence="1" type="ORF">Prudu_629S000400</name>
</gene>
<dbReference type="EMBL" id="AP020966">
    <property type="protein sequence ID" value="BBN68897.1"/>
    <property type="molecule type" value="Genomic_DNA"/>
</dbReference>
<evidence type="ECO:0000313" key="1">
    <source>
        <dbReference type="EMBL" id="BBN68897.1"/>
    </source>
</evidence>
<dbReference type="Proteomes" id="UP001054821">
    <property type="component" value="Chromosome 6"/>
</dbReference>
<organism evidence="1">
    <name type="scientific">Prunus dulcis</name>
    <name type="common">Almond</name>
    <name type="synonym">Amygdalus dulcis</name>
    <dbReference type="NCBI Taxonomy" id="3755"/>
    <lineage>
        <taxon>Eukaryota</taxon>
        <taxon>Viridiplantae</taxon>
        <taxon>Streptophyta</taxon>
        <taxon>Embryophyta</taxon>
        <taxon>Tracheophyta</taxon>
        <taxon>Spermatophyta</taxon>
        <taxon>Magnoliopsida</taxon>
        <taxon>eudicotyledons</taxon>
        <taxon>Gunneridae</taxon>
        <taxon>Pentapetalae</taxon>
        <taxon>rosids</taxon>
        <taxon>fabids</taxon>
        <taxon>Rosales</taxon>
        <taxon>Rosaceae</taxon>
        <taxon>Amygdaloideae</taxon>
        <taxon>Amygdaleae</taxon>
        <taxon>Prunus</taxon>
    </lineage>
</organism>
<keyword evidence="3" id="KW-1185">Reference proteome</keyword>
<sequence length="111" mass="12686">MHYHRQIITIGMENLASVIRRESIVSKEDVSRRNLIRLSSSLHWHFGAKLCNLLLIERCWNQRCSDGSRSYTIDTNAFAYQLKRKCSNECHNDSLGGSILKQLGVSLVGVH</sequence>
<dbReference type="EMBL" id="JAJFAZ020000006">
    <property type="protein sequence ID" value="KAI5326470.1"/>
    <property type="molecule type" value="Genomic_DNA"/>
</dbReference>